<sequence length="262" mass="29849">MLKKIIGFLFLLIALGIPFAYRYALSYGSCIPIQGSLFQRHDYERSRNIVVALQHIEQYSPEDYKRVCARASAITITTFEDQLVPTVPIHALGAFFPDQDDLTAKGVIKIDREVALSFMSQLERVLVHEACHAFQIQMYADFSEPPCYLRGHAYVMSRPEEPLAERSAEFIEKTGRQFYVYCSERGSTASRAQGECVFINYTTESKRMCAHVFLRKNDKDEIAKEVCAEVEPMEYQHPSFELAYPPGTALKSHQFGFSPVGF</sequence>
<accession>A0A1G2KX17</accession>
<organism evidence="1 2">
    <name type="scientific">Candidatus Sungbacteria bacterium RIFCSPHIGHO2_02_FULL_51_29</name>
    <dbReference type="NCBI Taxonomy" id="1802273"/>
    <lineage>
        <taxon>Bacteria</taxon>
        <taxon>Candidatus Sungiibacteriota</taxon>
    </lineage>
</organism>
<evidence type="ECO:0000313" key="1">
    <source>
        <dbReference type="EMBL" id="OHA03957.1"/>
    </source>
</evidence>
<proteinExistence type="predicted"/>
<protein>
    <submittedName>
        <fullName evidence="1">Uncharacterized protein</fullName>
    </submittedName>
</protein>
<gene>
    <name evidence="1" type="ORF">A3C16_01010</name>
</gene>
<reference evidence="1 2" key="1">
    <citation type="journal article" date="2016" name="Nat. Commun.">
        <title>Thousands of microbial genomes shed light on interconnected biogeochemical processes in an aquifer system.</title>
        <authorList>
            <person name="Anantharaman K."/>
            <person name="Brown C.T."/>
            <person name="Hug L.A."/>
            <person name="Sharon I."/>
            <person name="Castelle C.J."/>
            <person name="Probst A.J."/>
            <person name="Thomas B.C."/>
            <person name="Singh A."/>
            <person name="Wilkins M.J."/>
            <person name="Karaoz U."/>
            <person name="Brodie E.L."/>
            <person name="Williams K.H."/>
            <person name="Hubbard S.S."/>
            <person name="Banfield J.F."/>
        </authorList>
    </citation>
    <scope>NUCLEOTIDE SEQUENCE [LARGE SCALE GENOMIC DNA]</scope>
</reference>
<dbReference type="EMBL" id="MHQL01000004">
    <property type="protein sequence ID" value="OHA03957.1"/>
    <property type="molecule type" value="Genomic_DNA"/>
</dbReference>
<evidence type="ECO:0000313" key="2">
    <source>
        <dbReference type="Proteomes" id="UP000177811"/>
    </source>
</evidence>
<comment type="caution">
    <text evidence="1">The sequence shown here is derived from an EMBL/GenBank/DDBJ whole genome shotgun (WGS) entry which is preliminary data.</text>
</comment>
<name>A0A1G2KX17_9BACT</name>
<dbReference type="AlphaFoldDB" id="A0A1G2KX17"/>
<dbReference type="Proteomes" id="UP000177811">
    <property type="component" value="Unassembled WGS sequence"/>
</dbReference>